<evidence type="ECO:0000313" key="9">
    <source>
        <dbReference type="EMBL" id="PPA70138.1"/>
    </source>
</evidence>
<evidence type="ECO:0000256" key="6">
    <source>
        <dbReference type="ARBA" id="ARBA00023136"/>
    </source>
</evidence>
<dbReference type="RefSeq" id="WP_104058087.1">
    <property type="nucleotide sequence ID" value="NZ_PREZ01000004.1"/>
</dbReference>
<evidence type="ECO:0000256" key="4">
    <source>
        <dbReference type="ARBA" id="ARBA00022692"/>
    </source>
</evidence>
<gene>
    <name evidence="9" type="ORF">C4B60_11150</name>
</gene>
<dbReference type="AlphaFoldDB" id="A0A2S5GAZ4"/>
<dbReference type="GO" id="GO:0005886">
    <property type="term" value="C:plasma membrane"/>
    <property type="evidence" value="ECO:0007669"/>
    <property type="project" value="UniProtKB-SubCell"/>
</dbReference>
<keyword evidence="3" id="KW-1003">Cell membrane</keyword>
<evidence type="ECO:0000313" key="10">
    <source>
        <dbReference type="Proteomes" id="UP000239047"/>
    </source>
</evidence>
<comment type="subcellular location">
    <subcellularLocation>
        <location evidence="1">Cell membrane</location>
        <topology evidence="1">Multi-pass membrane protein</topology>
    </subcellularLocation>
</comment>
<dbReference type="EMBL" id="PREZ01000004">
    <property type="protein sequence ID" value="PPA70138.1"/>
    <property type="molecule type" value="Genomic_DNA"/>
</dbReference>
<dbReference type="PANTHER" id="PTHR32309">
    <property type="entry name" value="TYROSINE-PROTEIN KINASE"/>
    <property type="match status" value="1"/>
</dbReference>
<evidence type="ECO:0000256" key="5">
    <source>
        <dbReference type="ARBA" id="ARBA00022989"/>
    </source>
</evidence>
<feature type="domain" description="Polysaccharide chain length determinant N-terminal" evidence="8">
    <location>
        <begin position="5"/>
        <end position="91"/>
    </location>
</feature>
<reference evidence="9 10" key="1">
    <citation type="submission" date="2018-02" db="EMBL/GenBank/DDBJ databases">
        <title>Jeotgalibacillus proteolyticum sp. nov. a protease producing bacterium isolated from ocean sediments of Laizhou Bay.</title>
        <authorList>
            <person name="Li Y."/>
        </authorList>
    </citation>
    <scope>NUCLEOTIDE SEQUENCE [LARGE SCALE GENOMIC DNA]</scope>
    <source>
        <strain evidence="9 10">22-7</strain>
    </source>
</reference>
<proteinExistence type="inferred from homology"/>
<sequence length="203" mass="23172">MKEEKLSFSRFFSIVLQRVWIVIVFTVAAVIASAYVSYQVIEPTYESKVDILIAGKQTKESPVLTGHIDDSLKLVNTYQDIIKSPYILNDAKKRLQNDGHMINFDEDDVFVSSKQDSQVVQLRVEYSSPLEASLIANAISFSFDQKVQHIMNLSEKNSKVLNKATVNHDPIFPQPLLIIGITFVLSFIFSLWLTFAVHRFRKN</sequence>
<dbReference type="InterPro" id="IPR003856">
    <property type="entry name" value="LPS_length_determ_N"/>
</dbReference>
<keyword evidence="10" id="KW-1185">Reference proteome</keyword>
<dbReference type="GO" id="GO:0004713">
    <property type="term" value="F:protein tyrosine kinase activity"/>
    <property type="evidence" value="ECO:0007669"/>
    <property type="project" value="TreeGrafter"/>
</dbReference>
<protein>
    <recommendedName>
        <fullName evidence="8">Polysaccharide chain length determinant N-terminal domain-containing protein</fullName>
    </recommendedName>
</protein>
<dbReference type="Proteomes" id="UP000239047">
    <property type="component" value="Unassembled WGS sequence"/>
</dbReference>
<accession>A0A2S5GAZ4</accession>
<evidence type="ECO:0000256" key="2">
    <source>
        <dbReference type="ARBA" id="ARBA00006683"/>
    </source>
</evidence>
<name>A0A2S5GAZ4_9BACL</name>
<feature type="transmembrane region" description="Helical" evidence="7">
    <location>
        <begin position="176"/>
        <end position="197"/>
    </location>
</feature>
<organism evidence="9 10">
    <name type="scientific">Jeotgalibacillus proteolyticus</name>
    <dbReference type="NCBI Taxonomy" id="2082395"/>
    <lineage>
        <taxon>Bacteria</taxon>
        <taxon>Bacillati</taxon>
        <taxon>Bacillota</taxon>
        <taxon>Bacilli</taxon>
        <taxon>Bacillales</taxon>
        <taxon>Caryophanaceae</taxon>
        <taxon>Jeotgalibacillus</taxon>
    </lineage>
</organism>
<keyword evidence="6 7" id="KW-0472">Membrane</keyword>
<dbReference type="Pfam" id="PF02706">
    <property type="entry name" value="Wzz"/>
    <property type="match status" value="1"/>
</dbReference>
<evidence type="ECO:0000256" key="7">
    <source>
        <dbReference type="SAM" id="Phobius"/>
    </source>
</evidence>
<dbReference type="PANTHER" id="PTHR32309:SF13">
    <property type="entry name" value="FERRIC ENTEROBACTIN TRANSPORT PROTEIN FEPE"/>
    <property type="match status" value="1"/>
</dbReference>
<evidence type="ECO:0000259" key="8">
    <source>
        <dbReference type="Pfam" id="PF02706"/>
    </source>
</evidence>
<keyword evidence="4 7" id="KW-0812">Transmembrane</keyword>
<evidence type="ECO:0000256" key="1">
    <source>
        <dbReference type="ARBA" id="ARBA00004651"/>
    </source>
</evidence>
<feature type="transmembrane region" description="Helical" evidence="7">
    <location>
        <begin position="20"/>
        <end position="38"/>
    </location>
</feature>
<evidence type="ECO:0000256" key="3">
    <source>
        <dbReference type="ARBA" id="ARBA00022475"/>
    </source>
</evidence>
<comment type="caution">
    <text evidence="9">The sequence shown here is derived from an EMBL/GenBank/DDBJ whole genome shotgun (WGS) entry which is preliminary data.</text>
</comment>
<comment type="similarity">
    <text evidence="2">Belongs to the CpsC/CapA family.</text>
</comment>
<dbReference type="InterPro" id="IPR050445">
    <property type="entry name" value="Bact_polysacc_biosynth/exp"/>
</dbReference>
<dbReference type="OrthoDB" id="2451249at2"/>
<keyword evidence="5 7" id="KW-1133">Transmembrane helix</keyword>